<comment type="caution">
    <text evidence="1">The sequence shown here is derived from an EMBL/GenBank/DDBJ whole genome shotgun (WGS) entry which is preliminary data.</text>
</comment>
<gene>
    <name evidence="1" type="ORF">N8T08_010789</name>
</gene>
<sequence length="318" mass="34978">MPLASSSNLRLCSVCRGAPKPSCYRKGHINLCPQCKNMFSGTREACPHCNPPTDKFRPTMTIKNPETPMPQTPRLTVTAKMVYADGPDRTIEVDEVKEVEAVESSTSVQEAAEESCVVDEEEDVPVTDDESVPEEIEDSESLDDEEGVSTPVEVVPAETVPAEDASVPKTFEEKLSQFSLIPDRETEAEQEPNDSEVEVIPDTPENAFFETEKMMRELSRPRQDCEEVVEKPVRTSALPVKNGVTRGKSVKHLAAQLNQSSETSSCGRCSVHGKRAAQACEKKAEFHRPALTKTKAARAPHQIRGSGDETNEELGECF</sequence>
<name>A0ACC3BCX3_9EURO</name>
<keyword evidence="2" id="KW-1185">Reference proteome</keyword>
<dbReference type="EMBL" id="JAOPJF010000009">
    <property type="protein sequence ID" value="KAK1148147.1"/>
    <property type="molecule type" value="Genomic_DNA"/>
</dbReference>
<organism evidence="1 2">
    <name type="scientific">Aspergillus melleus</name>
    <dbReference type="NCBI Taxonomy" id="138277"/>
    <lineage>
        <taxon>Eukaryota</taxon>
        <taxon>Fungi</taxon>
        <taxon>Dikarya</taxon>
        <taxon>Ascomycota</taxon>
        <taxon>Pezizomycotina</taxon>
        <taxon>Eurotiomycetes</taxon>
        <taxon>Eurotiomycetidae</taxon>
        <taxon>Eurotiales</taxon>
        <taxon>Aspergillaceae</taxon>
        <taxon>Aspergillus</taxon>
        <taxon>Aspergillus subgen. Circumdati</taxon>
    </lineage>
</organism>
<dbReference type="Proteomes" id="UP001177260">
    <property type="component" value="Unassembled WGS sequence"/>
</dbReference>
<reference evidence="1 2" key="1">
    <citation type="journal article" date="2023" name="ACS Omega">
        <title>Identification of the Neoaspergillic Acid Biosynthesis Gene Cluster by Establishing an In Vitro CRISPR-Ribonucleoprotein Genetic System in Aspergillus melleus.</title>
        <authorList>
            <person name="Yuan B."/>
            <person name="Grau M.F."/>
            <person name="Murata R.M."/>
            <person name="Torok T."/>
            <person name="Venkateswaran K."/>
            <person name="Stajich J.E."/>
            <person name="Wang C.C.C."/>
        </authorList>
    </citation>
    <scope>NUCLEOTIDE SEQUENCE [LARGE SCALE GENOMIC DNA]</scope>
    <source>
        <strain evidence="1 2">IMV 1140</strain>
    </source>
</reference>
<evidence type="ECO:0000313" key="1">
    <source>
        <dbReference type="EMBL" id="KAK1148147.1"/>
    </source>
</evidence>
<evidence type="ECO:0000313" key="2">
    <source>
        <dbReference type="Proteomes" id="UP001177260"/>
    </source>
</evidence>
<accession>A0ACC3BCX3</accession>
<protein>
    <submittedName>
        <fullName evidence="1">Uncharacterized protein</fullName>
    </submittedName>
</protein>
<proteinExistence type="predicted"/>